<dbReference type="GO" id="GO:0006635">
    <property type="term" value="P:fatty acid beta-oxidation"/>
    <property type="evidence" value="ECO:0007669"/>
    <property type="project" value="TreeGrafter"/>
</dbReference>
<dbReference type="eggNOG" id="KOG1680">
    <property type="taxonomic scope" value="Eukaryota"/>
</dbReference>
<dbReference type="InterPro" id="IPR018376">
    <property type="entry name" value="Enoyl-CoA_hyd/isom_CS"/>
</dbReference>
<dbReference type="AlphaFoldDB" id="A0A1I7UFH1"/>
<dbReference type="GO" id="GO:0003824">
    <property type="term" value="F:catalytic activity"/>
    <property type="evidence" value="ECO:0007669"/>
    <property type="project" value="InterPro"/>
</dbReference>
<organism evidence="4 5">
    <name type="scientific">Caenorhabditis tropicalis</name>
    <dbReference type="NCBI Taxonomy" id="1561998"/>
    <lineage>
        <taxon>Eukaryota</taxon>
        <taxon>Metazoa</taxon>
        <taxon>Ecdysozoa</taxon>
        <taxon>Nematoda</taxon>
        <taxon>Chromadorea</taxon>
        <taxon>Rhabditida</taxon>
        <taxon>Rhabditina</taxon>
        <taxon>Rhabditomorpha</taxon>
        <taxon>Rhabditoidea</taxon>
        <taxon>Rhabditidae</taxon>
        <taxon>Peloderinae</taxon>
        <taxon>Caenorhabditis</taxon>
    </lineage>
</organism>
<dbReference type="PANTHER" id="PTHR11941:SF54">
    <property type="entry name" value="ENOYL-COA HYDRATASE, MITOCHONDRIAL"/>
    <property type="match status" value="1"/>
</dbReference>
<dbReference type="Pfam" id="PF00378">
    <property type="entry name" value="ECH_1"/>
    <property type="match status" value="1"/>
</dbReference>
<dbReference type="SUPFAM" id="SSF52096">
    <property type="entry name" value="ClpP/crotonase"/>
    <property type="match status" value="1"/>
</dbReference>
<feature type="compositionally biased region" description="Basic residues" evidence="3">
    <location>
        <begin position="226"/>
        <end position="240"/>
    </location>
</feature>
<evidence type="ECO:0000256" key="1">
    <source>
        <dbReference type="ARBA" id="ARBA00005254"/>
    </source>
</evidence>
<dbReference type="PANTHER" id="PTHR11941">
    <property type="entry name" value="ENOYL-COA HYDRATASE-RELATED"/>
    <property type="match status" value="1"/>
</dbReference>
<sequence>MMRFSSMLVRNTNLCTNINQFQLCAFSSKAPEMIKIETVGEKQNVALIKLNRPKALNALRAQLMAEFADALESLNTDKSVGAIVITGSERAFAACADIKEMTNNEFASTFSGSFHFNWTAVSDVKKTVIAAVNGFALGGGNELAMMCDIIYAGEKARFGQPEINIGTIPGAGGTQRWARAAGKSFAMEVCLTGNHVSAQEAKEHGIVSKRQQEQKEKTKSTDKNKDKKKKKGKKKGKKTGNKGSKASSASSDGPSRTSASTGTSTASSKPSTSSETPGPSKMPSTSGQKAPKPSKESSTLGKSKVSGPGSTEKKSGSTGTEQSKSKVEPPKDPKGKDPKKKAKTPVKGKNSKSAGRKK</sequence>
<evidence type="ECO:0000256" key="2">
    <source>
        <dbReference type="RuleBase" id="RU003707"/>
    </source>
</evidence>
<dbReference type="Proteomes" id="UP000095282">
    <property type="component" value="Unplaced"/>
</dbReference>
<feature type="compositionally biased region" description="Basic and acidic residues" evidence="3">
    <location>
        <begin position="323"/>
        <end position="336"/>
    </location>
</feature>
<dbReference type="GO" id="GO:0005739">
    <property type="term" value="C:mitochondrion"/>
    <property type="evidence" value="ECO:0007669"/>
    <property type="project" value="TreeGrafter"/>
</dbReference>
<dbReference type="STRING" id="1561998.A0A1I7UFH1"/>
<dbReference type="PROSITE" id="PS00166">
    <property type="entry name" value="ENOYL_COA_HYDRATASE"/>
    <property type="match status" value="1"/>
</dbReference>
<accession>A0A1I7UFH1</accession>
<feature type="region of interest" description="Disordered" evidence="3">
    <location>
        <begin position="201"/>
        <end position="358"/>
    </location>
</feature>
<dbReference type="CDD" id="cd06558">
    <property type="entry name" value="crotonase-like"/>
    <property type="match status" value="1"/>
</dbReference>
<dbReference type="InterPro" id="IPR001753">
    <property type="entry name" value="Enoyl-CoA_hydra/iso"/>
</dbReference>
<evidence type="ECO:0000256" key="3">
    <source>
        <dbReference type="SAM" id="MobiDB-lite"/>
    </source>
</evidence>
<comment type="similarity">
    <text evidence="1 2">Belongs to the enoyl-CoA hydratase/isomerase family.</text>
</comment>
<dbReference type="Gene3D" id="3.90.226.10">
    <property type="entry name" value="2-enoyl-CoA Hydratase, Chain A, domain 1"/>
    <property type="match status" value="1"/>
</dbReference>
<protein>
    <submittedName>
        <fullName evidence="5">Enoyl-CoA hydratase, mitochondrial</fullName>
    </submittedName>
</protein>
<dbReference type="InterPro" id="IPR029045">
    <property type="entry name" value="ClpP/crotonase-like_dom_sf"/>
</dbReference>
<keyword evidence="4" id="KW-1185">Reference proteome</keyword>
<feature type="compositionally biased region" description="Basic and acidic residues" evidence="3">
    <location>
        <begin position="201"/>
        <end position="225"/>
    </location>
</feature>
<evidence type="ECO:0000313" key="5">
    <source>
        <dbReference type="WBParaSite" id="Csp11.Scaffold629.g8793.t1"/>
    </source>
</evidence>
<dbReference type="FunFam" id="3.90.226.10:FF:000019">
    <property type="entry name" value="Enoyl-CoA hydratase, mitochondrial"/>
    <property type="match status" value="1"/>
</dbReference>
<evidence type="ECO:0000313" key="4">
    <source>
        <dbReference type="Proteomes" id="UP000095282"/>
    </source>
</evidence>
<reference evidence="5" key="1">
    <citation type="submission" date="2016-11" db="UniProtKB">
        <authorList>
            <consortium name="WormBaseParasite"/>
        </authorList>
    </citation>
    <scope>IDENTIFICATION</scope>
</reference>
<feature type="compositionally biased region" description="Basic residues" evidence="3">
    <location>
        <begin position="337"/>
        <end position="358"/>
    </location>
</feature>
<feature type="compositionally biased region" description="Low complexity" evidence="3">
    <location>
        <begin position="241"/>
        <end position="281"/>
    </location>
</feature>
<dbReference type="WBParaSite" id="Csp11.Scaffold629.g8793.t1">
    <property type="protein sequence ID" value="Csp11.Scaffold629.g8793.t1"/>
    <property type="gene ID" value="Csp11.Scaffold629.g8793"/>
</dbReference>
<name>A0A1I7UFH1_9PELO</name>
<proteinExistence type="inferred from homology"/>